<sequence length="51" mass="5711">MNPNILLKYVINFPMLHTPVAGIEGYANALRVNRKGGKVRGKKLNRLCLAF</sequence>
<reference evidence="1 2" key="1">
    <citation type="journal article" date="2011" name="PLoS ONE">
        <title>The entomopathogenic bacterial endosymbionts xenorhabdus and photorhabdus: convergent lifestyles from divergent genomes.</title>
        <authorList>
            <person name="Chaston J.M."/>
            <person name="Suen G."/>
            <person name="Tucker S.L."/>
            <person name="Andersen A.W."/>
            <person name="Bhasin A."/>
            <person name="Bode E."/>
            <person name="Bode H.B."/>
            <person name="Brachmann A.O."/>
            <person name="Cowles C.E."/>
            <person name="Cowles K.N."/>
            <person name="Darby C."/>
            <person name="de Leon L."/>
            <person name="Drace K."/>
            <person name="Du Z."/>
            <person name="Givaudan A."/>
            <person name="Herbert Tran E.E."/>
            <person name="Jewell K.A."/>
            <person name="Knack J.J."/>
            <person name="Krasomil-Osterfeld K.C."/>
            <person name="Kukor R."/>
            <person name="Lanois A."/>
            <person name="Latreille P."/>
            <person name="Leimgruber N.K."/>
            <person name="Lipke C.M."/>
            <person name="Liu R."/>
            <person name="Lu X."/>
            <person name="Martens E.C."/>
            <person name="Marri P.R."/>
            <person name="Medigue C."/>
            <person name="Menard M.L."/>
            <person name="Miller N.M."/>
            <person name="Morales-Soto N."/>
            <person name="Norton S."/>
            <person name="Ogier J.C."/>
            <person name="Orchard S.S."/>
            <person name="Park D."/>
            <person name="Park Y."/>
            <person name="Qurollo B.A."/>
            <person name="Sugar D.R."/>
            <person name="Richards G.R."/>
            <person name="Rouy Z."/>
            <person name="Slominski B."/>
            <person name="Slominski K."/>
            <person name="Snyder H."/>
            <person name="Tjaden B.C."/>
            <person name="van der Hoeven R."/>
            <person name="Welch R.D."/>
            <person name="Wheeler C."/>
            <person name="Xiang B."/>
            <person name="Barbazuk B."/>
            <person name="Gaudriault S."/>
            <person name="Goodner B."/>
            <person name="Slater S.C."/>
            <person name="Forst S."/>
            <person name="Goldman B.S."/>
            <person name="Goodrich-Blair H."/>
        </authorList>
    </citation>
    <scope>NUCLEOTIDE SEQUENCE [LARGE SCALE GENOMIC DNA]</scope>
    <source>
        <strain evidence="2">ATCC 19061 / DSM 3370 / CCUG 14189 / LMG 1036 / NCIMB 9965 / AN6</strain>
    </source>
</reference>
<organism evidence="1 2">
    <name type="scientific">Xenorhabdus nematophila (strain ATCC 19061 / DSM 3370 / CCUG 14189 / LMG 1036 / NCIMB 9965 / AN6)</name>
    <dbReference type="NCBI Taxonomy" id="406817"/>
    <lineage>
        <taxon>Bacteria</taxon>
        <taxon>Pseudomonadati</taxon>
        <taxon>Pseudomonadota</taxon>
        <taxon>Gammaproteobacteria</taxon>
        <taxon>Enterobacterales</taxon>
        <taxon>Morganellaceae</taxon>
        <taxon>Xenorhabdus</taxon>
    </lineage>
</organism>
<name>D3VL47_XENNA</name>
<evidence type="ECO:0000313" key="1">
    <source>
        <dbReference type="EMBL" id="CBJ89006.1"/>
    </source>
</evidence>
<accession>D3VL47</accession>
<proteinExistence type="predicted"/>
<dbReference type="Proteomes" id="UP000008075">
    <property type="component" value="Chromosome"/>
</dbReference>
<dbReference type="KEGG" id="xne:XNC1_0935"/>
<dbReference type="HOGENOM" id="CLU_3105471_0_0_6"/>
<protein>
    <submittedName>
        <fullName evidence="1">Uncharacterized protein</fullName>
    </submittedName>
</protein>
<gene>
    <name evidence="1" type="ordered locus">XNC1_0935</name>
</gene>
<dbReference type="EMBL" id="FN667742">
    <property type="protein sequence ID" value="CBJ89006.1"/>
    <property type="molecule type" value="Genomic_DNA"/>
</dbReference>
<evidence type="ECO:0000313" key="2">
    <source>
        <dbReference type="Proteomes" id="UP000008075"/>
    </source>
</evidence>
<dbReference type="AlphaFoldDB" id="D3VL47"/>
<keyword evidence="2" id="KW-1185">Reference proteome</keyword>